<dbReference type="Proteomes" id="UP000028545">
    <property type="component" value="Unassembled WGS sequence"/>
</dbReference>
<dbReference type="OMA" id="CCACKEG"/>
<dbReference type="VEuPathDB" id="FungiDB:SAPIO_CDS5254"/>
<dbReference type="KEGG" id="sapo:SAPIO_CDS5254"/>
<keyword evidence="2" id="KW-1185">Reference proteome</keyword>
<proteinExistence type="predicted"/>
<dbReference type="HOGENOM" id="CLU_931135_0_0_1"/>
<evidence type="ECO:0000313" key="1">
    <source>
        <dbReference type="EMBL" id="KEZ42832.1"/>
    </source>
</evidence>
<dbReference type="OrthoDB" id="5185285at2759"/>
<evidence type="ECO:0000313" key="2">
    <source>
        <dbReference type="Proteomes" id="UP000028545"/>
    </source>
</evidence>
<reference evidence="1 2" key="1">
    <citation type="journal article" date="2014" name="Genome Announc.">
        <title>Draft genome sequence of the pathogenic fungus Scedosporium apiospermum.</title>
        <authorList>
            <person name="Vandeputte P."/>
            <person name="Ghamrawi S."/>
            <person name="Rechenmann M."/>
            <person name="Iltis A."/>
            <person name="Giraud S."/>
            <person name="Fleury M."/>
            <person name="Thornton C."/>
            <person name="Delhaes L."/>
            <person name="Meyer W."/>
            <person name="Papon N."/>
            <person name="Bouchara J.P."/>
        </authorList>
    </citation>
    <scope>NUCLEOTIDE SEQUENCE [LARGE SCALE GENOMIC DNA]</scope>
    <source>
        <strain evidence="1 2">IHEM 14462</strain>
    </source>
</reference>
<dbReference type="EMBL" id="JOWA01000098">
    <property type="protein sequence ID" value="KEZ42832.1"/>
    <property type="molecule type" value="Genomic_DNA"/>
</dbReference>
<dbReference type="GeneID" id="27724326"/>
<sequence>MGSKYARQFITSLRQHTYAVEHGLENFDDVPYDIYVDVKLGLRLYHAGINPHDEDHYRHQIYLVVERTGKASKLRSPGTIIANVLTTQYASEKALCDALLKSVDRKGKRVLVSKPIHAEHKCGECGHEVREEVHYEYHFFSPDERWVTRCCQWNEYFEQYECCKCGKGDVARLTSIDTNAVASMPETGLPIYPTTPAEPDVAEAEVYPSNPSNTSPWGLQGCQQNFIGPSSHYHFHMAQGVEMPTKKGELEWPQPGDNHWDFGAFEKALEERPALEASPLYKALTGKVIELDEEVVEKV</sequence>
<dbReference type="RefSeq" id="XP_016642631.1">
    <property type="nucleotide sequence ID" value="XM_016787616.1"/>
</dbReference>
<protein>
    <submittedName>
        <fullName evidence="1">Uncharacterized protein</fullName>
    </submittedName>
</protein>
<comment type="caution">
    <text evidence="1">The sequence shown here is derived from an EMBL/GenBank/DDBJ whole genome shotgun (WGS) entry which is preliminary data.</text>
</comment>
<accession>A0A084G670</accession>
<dbReference type="AlphaFoldDB" id="A0A084G670"/>
<organism evidence="1 2">
    <name type="scientific">Pseudallescheria apiosperma</name>
    <name type="common">Scedosporium apiospermum</name>
    <dbReference type="NCBI Taxonomy" id="563466"/>
    <lineage>
        <taxon>Eukaryota</taxon>
        <taxon>Fungi</taxon>
        <taxon>Dikarya</taxon>
        <taxon>Ascomycota</taxon>
        <taxon>Pezizomycotina</taxon>
        <taxon>Sordariomycetes</taxon>
        <taxon>Hypocreomycetidae</taxon>
        <taxon>Microascales</taxon>
        <taxon>Microascaceae</taxon>
        <taxon>Scedosporium</taxon>
    </lineage>
</organism>
<name>A0A084G670_PSEDA</name>
<gene>
    <name evidence="1" type="ORF">SAPIO_CDS5254</name>
</gene>